<dbReference type="InterPro" id="IPR000073">
    <property type="entry name" value="AB_hydrolase_1"/>
</dbReference>
<evidence type="ECO:0000313" key="5">
    <source>
        <dbReference type="Proteomes" id="UP000196158"/>
    </source>
</evidence>
<organism evidence="4 5">
    <name type="scientific">Maudiozyma saulgeensis</name>
    <dbReference type="NCBI Taxonomy" id="1789683"/>
    <lineage>
        <taxon>Eukaryota</taxon>
        <taxon>Fungi</taxon>
        <taxon>Dikarya</taxon>
        <taxon>Ascomycota</taxon>
        <taxon>Saccharomycotina</taxon>
        <taxon>Saccharomycetes</taxon>
        <taxon>Saccharomycetales</taxon>
        <taxon>Saccharomycetaceae</taxon>
        <taxon>Maudiozyma</taxon>
    </lineage>
</organism>
<keyword evidence="5" id="KW-1185">Reference proteome</keyword>
<dbReference type="GO" id="GO:0005783">
    <property type="term" value="C:endoplasmic reticulum"/>
    <property type="evidence" value="ECO:0007669"/>
    <property type="project" value="TreeGrafter"/>
</dbReference>
<dbReference type="PANTHER" id="PTHR43139:SF52">
    <property type="entry name" value="SI:DKEY-122A22.2"/>
    <property type="match status" value="1"/>
</dbReference>
<feature type="region of interest" description="Disordered" evidence="1">
    <location>
        <begin position="460"/>
        <end position="479"/>
    </location>
</feature>
<dbReference type="STRING" id="1789683.A0A1X7QYR6"/>
<reference evidence="4 5" key="1">
    <citation type="submission" date="2017-04" db="EMBL/GenBank/DDBJ databases">
        <authorList>
            <person name="Afonso C.L."/>
            <person name="Miller P.J."/>
            <person name="Scott M.A."/>
            <person name="Spackman E."/>
            <person name="Goraichik I."/>
            <person name="Dimitrov K.M."/>
            <person name="Suarez D.L."/>
            <person name="Swayne D.E."/>
        </authorList>
    </citation>
    <scope>NUCLEOTIDE SEQUENCE [LARGE SCALE GENOMIC DNA]</scope>
</reference>
<accession>A0A1X7QYR6</accession>
<keyword evidence="2" id="KW-0472">Membrane</keyword>
<dbReference type="EMBL" id="FXLY01000002">
    <property type="protein sequence ID" value="SMN18582.1"/>
    <property type="molecule type" value="Genomic_DNA"/>
</dbReference>
<sequence length="627" mass="71499">MSNTREGATPLSSDVQIEHTAQQASHIRQDPPIEQSDSSDSDVENIQQSRRNIGGTPGEGDPLLVKKKKTKTKGRNRLLHPEDYNTIENAPPEDDEYLDAEFYANNGRFQVHKNYIVFLSNWKSVLNIVLLLNTLLLIIMFVSEFFFEILPTSRLASFNNFILILISLIGNCFNLWFNKIGLFSPFDLHLNVALTILPLLNLLVILFVKYTRQRINNISIVIHLWTALTFSLGIFQAYNLRRYIKNLSPPTAQNKHTMTEWIEIAFRNIVKFISLILLLLLLFTTFLHSIDLSNALRHVNKEESMFVWADQAHTKKLHIACHGVDINPSSASDNLSHQPIVLYEHGGEDTSYTSGTWIEELYNLGKIERYCVYDRFGYGLSDSISAPSSLKKSAEALRYALVEELQLKDKFVVVGYDYGALVARVFAANNRDICSGLLLVEGWNEELLLKHYLRRIFPGDGNGQDPKNPDGGNDKGDRIDYGIPEKEIGKRYTIQTWLYGIWSAFGLNLQTSWFVSHRGSMSRIFGKDMVEEGSFIRNKVLESLSSSLISYNDILASNLKLQDIKLSVVSSKQFIKISPIWGNWQRQLTKLSKKTVEWRIIDGDHQFFKNGNGAEQAQDVLLRLINE</sequence>
<evidence type="ECO:0000256" key="2">
    <source>
        <dbReference type="SAM" id="Phobius"/>
    </source>
</evidence>
<feature type="transmembrane region" description="Helical" evidence="2">
    <location>
        <begin position="269"/>
        <end position="287"/>
    </location>
</feature>
<keyword evidence="2" id="KW-0812">Transmembrane</keyword>
<feature type="transmembrane region" description="Helical" evidence="2">
    <location>
        <begin position="125"/>
        <end position="146"/>
    </location>
</feature>
<feature type="region of interest" description="Disordered" evidence="1">
    <location>
        <begin position="1"/>
        <end position="64"/>
    </location>
</feature>
<dbReference type="InterPro" id="IPR029058">
    <property type="entry name" value="AB_hydrolase_fold"/>
</dbReference>
<feature type="compositionally biased region" description="Polar residues" evidence="1">
    <location>
        <begin position="1"/>
        <end position="26"/>
    </location>
</feature>
<feature type="transmembrane region" description="Helical" evidence="2">
    <location>
        <begin position="158"/>
        <end position="177"/>
    </location>
</feature>
<evidence type="ECO:0000256" key="1">
    <source>
        <dbReference type="SAM" id="MobiDB-lite"/>
    </source>
</evidence>
<name>A0A1X7QYR6_9SACH</name>
<dbReference type="InterPro" id="IPR019431">
    <property type="entry name" value="DUF2417"/>
</dbReference>
<proteinExistence type="predicted"/>
<feature type="transmembrane region" description="Helical" evidence="2">
    <location>
        <begin position="220"/>
        <end position="238"/>
    </location>
</feature>
<keyword evidence="2" id="KW-1133">Transmembrane helix</keyword>
<dbReference type="OrthoDB" id="164921at2759"/>
<dbReference type="AlphaFoldDB" id="A0A1X7QYR6"/>
<dbReference type="SUPFAM" id="SSF53474">
    <property type="entry name" value="alpha/beta-Hydrolases"/>
    <property type="match status" value="1"/>
</dbReference>
<feature type="domain" description="AB hydrolase-1" evidence="3">
    <location>
        <begin position="339"/>
        <end position="460"/>
    </location>
</feature>
<dbReference type="Proteomes" id="UP000196158">
    <property type="component" value="Unassembled WGS sequence"/>
</dbReference>
<gene>
    <name evidence="4" type="ORF">KASA_0Q10879G</name>
</gene>
<evidence type="ECO:0000313" key="4">
    <source>
        <dbReference type="EMBL" id="SMN18582.1"/>
    </source>
</evidence>
<dbReference type="InterPro" id="IPR052370">
    <property type="entry name" value="Meta-cleavage_hydrolase"/>
</dbReference>
<protein>
    <recommendedName>
        <fullName evidence="3">AB hydrolase-1 domain-containing protein</fullName>
    </recommendedName>
</protein>
<dbReference type="Pfam" id="PF10329">
    <property type="entry name" value="DUF2417"/>
    <property type="match status" value="1"/>
</dbReference>
<dbReference type="PANTHER" id="PTHR43139">
    <property type="entry name" value="SI:DKEY-122A22.2"/>
    <property type="match status" value="1"/>
</dbReference>
<dbReference type="Pfam" id="PF00561">
    <property type="entry name" value="Abhydrolase_1"/>
    <property type="match status" value="1"/>
</dbReference>
<feature type="transmembrane region" description="Helical" evidence="2">
    <location>
        <begin position="189"/>
        <end position="208"/>
    </location>
</feature>
<evidence type="ECO:0000259" key="3">
    <source>
        <dbReference type="Pfam" id="PF00561"/>
    </source>
</evidence>
<dbReference type="Gene3D" id="3.40.50.1820">
    <property type="entry name" value="alpha/beta hydrolase"/>
    <property type="match status" value="1"/>
</dbReference>